<proteinExistence type="predicted"/>
<dbReference type="AlphaFoldDB" id="A0A7H4PJV3"/>
<dbReference type="InterPro" id="IPR011741">
    <property type="entry name" value="Phg_2220_C"/>
</dbReference>
<evidence type="ECO:0000259" key="2">
    <source>
        <dbReference type="Pfam" id="PF09524"/>
    </source>
</evidence>
<organism evidence="3 4">
    <name type="scientific">Klebsiella michiganensis</name>
    <dbReference type="NCBI Taxonomy" id="1134687"/>
    <lineage>
        <taxon>Bacteria</taxon>
        <taxon>Pseudomonadati</taxon>
        <taxon>Pseudomonadota</taxon>
        <taxon>Gammaproteobacteria</taxon>
        <taxon>Enterobacterales</taxon>
        <taxon>Enterobacteriaceae</taxon>
        <taxon>Klebsiella/Raoultella group</taxon>
        <taxon>Klebsiella</taxon>
    </lineage>
</organism>
<name>A0A7H4PJV3_9ENTR</name>
<dbReference type="InterPro" id="IPR025317">
    <property type="entry name" value="DUF4222"/>
</dbReference>
<dbReference type="Pfam" id="PF13973">
    <property type="entry name" value="DUF4222"/>
    <property type="match status" value="1"/>
</dbReference>
<dbReference type="EMBL" id="UGMS01000003">
    <property type="protein sequence ID" value="STW78676.1"/>
    <property type="molecule type" value="Genomic_DNA"/>
</dbReference>
<evidence type="ECO:0000313" key="3">
    <source>
        <dbReference type="EMBL" id="STW78676.1"/>
    </source>
</evidence>
<feature type="compositionally biased region" description="Polar residues" evidence="1">
    <location>
        <begin position="248"/>
        <end position="260"/>
    </location>
</feature>
<gene>
    <name evidence="3" type="ORF">NCTC11685_05988</name>
</gene>
<dbReference type="Proteomes" id="UP000254863">
    <property type="component" value="Unassembled WGS sequence"/>
</dbReference>
<feature type="domain" description="Phage conserved hypothetical protein C-terminal" evidence="2">
    <location>
        <begin position="277"/>
        <end position="351"/>
    </location>
</feature>
<accession>A0A7H4PJV3</accession>
<evidence type="ECO:0000256" key="1">
    <source>
        <dbReference type="SAM" id="MobiDB-lite"/>
    </source>
</evidence>
<protein>
    <submittedName>
        <fullName evidence="3">Conserved phage C-terminus (Phg_2220_C)</fullName>
    </submittedName>
</protein>
<evidence type="ECO:0000313" key="4">
    <source>
        <dbReference type="Proteomes" id="UP000254863"/>
    </source>
</evidence>
<sequence length="395" mass="45608">MQFVYGVRVSGGFEPVCYQFAQWVVGDFNGQAGERMRELNRWFRDHYGIPVQVIRWEPQTQRVIYLREGYEHECFSPLEQFRRKFREIEGLMSLLMPSRPIVINPDLAYSIGLNEAIALQQVNYWLKETTSGLERDGVRWIYNTTEQWLEQFPFWSESTLKRTFTRLKSLGVLKIEQLNKSQRDMTNYYTINYESELLDEVKVTKSKGSKCAVPSGQNDTMEEVNMKRSTRSKRTAVIRSNWHDDPTENTTESTTDNKTPSCLVAEQPDETGPAITVLEHFNKVTNSSYGRGGRGKTTLGYIRGRLAENYSPEDLMLVVDYLNEKWANDSKMCDYLRPKTLFAPENCAEYFDKARKWSSAGRPSWVNGRWSKDAAAFKSTHANVDYSGIPAGFRG</sequence>
<comment type="caution">
    <text evidence="3">The sequence shown here is derived from an EMBL/GenBank/DDBJ whole genome shotgun (WGS) entry which is preliminary data.</text>
</comment>
<dbReference type="Pfam" id="PF09524">
    <property type="entry name" value="Phg_2220_C"/>
    <property type="match status" value="1"/>
</dbReference>
<reference evidence="3 4" key="1">
    <citation type="submission" date="2018-06" db="EMBL/GenBank/DDBJ databases">
        <authorList>
            <consortium name="Pathogen Informatics"/>
            <person name="Doyle S."/>
        </authorList>
    </citation>
    <scope>NUCLEOTIDE SEQUENCE [LARGE SCALE GENOMIC DNA]</scope>
    <source>
        <strain evidence="3 4">NCTC11685</strain>
    </source>
</reference>
<feature type="region of interest" description="Disordered" evidence="1">
    <location>
        <begin position="239"/>
        <end position="260"/>
    </location>
</feature>